<evidence type="ECO:0000256" key="11">
    <source>
        <dbReference type="ARBA" id="ARBA00023136"/>
    </source>
</evidence>
<dbReference type="InterPro" id="IPR050324">
    <property type="entry name" value="CDP-alcohol_PTase-I"/>
</dbReference>
<dbReference type="KEGG" id="fya:KMW28_10855"/>
<dbReference type="PROSITE" id="PS00379">
    <property type="entry name" value="CDP_ALCOHOL_P_TRANSF"/>
    <property type="match status" value="1"/>
</dbReference>
<evidence type="ECO:0000256" key="1">
    <source>
        <dbReference type="ARBA" id="ARBA00000287"/>
    </source>
</evidence>
<comment type="catalytic activity">
    <reaction evidence="1">
        <text>a CDP-1,2-diacyl-sn-glycerol + L-serine = a 1,2-diacyl-sn-glycero-3-phospho-L-serine + CMP + H(+)</text>
        <dbReference type="Rhea" id="RHEA:16913"/>
        <dbReference type="ChEBI" id="CHEBI:15378"/>
        <dbReference type="ChEBI" id="CHEBI:33384"/>
        <dbReference type="ChEBI" id="CHEBI:57262"/>
        <dbReference type="ChEBI" id="CHEBI:58332"/>
        <dbReference type="ChEBI" id="CHEBI:60377"/>
        <dbReference type="EC" id="2.7.8.8"/>
    </reaction>
</comment>
<evidence type="ECO:0000256" key="7">
    <source>
        <dbReference type="ARBA" id="ARBA00022679"/>
    </source>
</evidence>
<keyword evidence="13" id="KW-1208">Phospholipid metabolism</keyword>
<keyword evidence="12" id="KW-0594">Phospholipid biosynthesis</keyword>
<feature type="transmembrane region" description="Helical" evidence="16">
    <location>
        <begin position="69"/>
        <end position="89"/>
    </location>
</feature>
<feature type="transmembrane region" description="Helical" evidence="16">
    <location>
        <begin position="95"/>
        <end position="112"/>
    </location>
</feature>
<dbReference type="AlphaFoldDB" id="A0AAX1NAD5"/>
<dbReference type="PANTHER" id="PTHR14269:SF61">
    <property type="entry name" value="CDP-DIACYLGLYCEROL--SERINE O-PHOSPHATIDYLTRANSFERASE"/>
    <property type="match status" value="1"/>
</dbReference>
<evidence type="ECO:0000256" key="4">
    <source>
        <dbReference type="ARBA" id="ARBA00013174"/>
    </source>
</evidence>
<dbReference type="GO" id="GO:0012505">
    <property type="term" value="C:endomembrane system"/>
    <property type="evidence" value="ECO:0007669"/>
    <property type="project" value="UniProtKB-SubCell"/>
</dbReference>
<dbReference type="EC" id="2.7.8.8" evidence="4"/>
<keyword evidence="18" id="KW-1185">Reference proteome</keyword>
<dbReference type="InterPro" id="IPR043130">
    <property type="entry name" value="CDP-OH_PTrfase_TM_dom"/>
</dbReference>
<keyword evidence="8 16" id="KW-0812">Transmembrane</keyword>
<feature type="transmembrane region" description="Helical" evidence="16">
    <location>
        <begin position="193"/>
        <end position="221"/>
    </location>
</feature>
<feature type="transmembrane region" description="Helical" evidence="16">
    <location>
        <begin position="124"/>
        <end position="146"/>
    </location>
</feature>
<dbReference type="GO" id="GO:0008654">
    <property type="term" value="P:phospholipid biosynthetic process"/>
    <property type="evidence" value="ECO:0007669"/>
    <property type="project" value="UniProtKB-KW"/>
</dbReference>
<feature type="transmembrane region" description="Helical" evidence="16">
    <location>
        <begin position="152"/>
        <end position="172"/>
    </location>
</feature>
<dbReference type="EMBL" id="CP076132">
    <property type="protein sequence ID" value="QWG03981.1"/>
    <property type="molecule type" value="Genomic_DNA"/>
</dbReference>
<dbReference type="GO" id="GO:0016020">
    <property type="term" value="C:membrane"/>
    <property type="evidence" value="ECO:0007669"/>
    <property type="project" value="InterPro"/>
</dbReference>
<gene>
    <name evidence="17" type="primary">pssA</name>
    <name evidence="17" type="ORF">KMW28_10855</name>
</gene>
<evidence type="ECO:0000256" key="10">
    <source>
        <dbReference type="ARBA" id="ARBA00023098"/>
    </source>
</evidence>
<dbReference type="Pfam" id="PF01066">
    <property type="entry name" value="CDP-OH_P_transf"/>
    <property type="match status" value="1"/>
</dbReference>
<dbReference type="Gene3D" id="1.20.120.1760">
    <property type="match status" value="1"/>
</dbReference>
<evidence type="ECO:0000256" key="2">
    <source>
        <dbReference type="ARBA" id="ARBA00004127"/>
    </source>
</evidence>
<keyword evidence="10" id="KW-0443">Lipid metabolism</keyword>
<keyword evidence="11 16" id="KW-0472">Membrane</keyword>
<dbReference type="InterPro" id="IPR000462">
    <property type="entry name" value="CDP-OH_P_trans"/>
</dbReference>
<dbReference type="NCBIfam" id="TIGR00473">
    <property type="entry name" value="pssA"/>
    <property type="match status" value="1"/>
</dbReference>
<dbReference type="PANTHER" id="PTHR14269">
    <property type="entry name" value="CDP-DIACYLGLYCEROL--GLYCEROL-3-PHOSPHATE 3-PHOSPHATIDYLTRANSFERASE-RELATED"/>
    <property type="match status" value="1"/>
</dbReference>
<organism evidence="17 18">
    <name type="scientific">Flammeovirga yaeyamensis</name>
    <dbReference type="NCBI Taxonomy" id="367791"/>
    <lineage>
        <taxon>Bacteria</taxon>
        <taxon>Pseudomonadati</taxon>
        <taxon>Bacteroidota</taxon>
        <taxon>Cytophagia</taxon>
        <taxon>Cytophagales</taxon>
        <taxon>Flammeovirgaceae</taxon>
        <taxon>Flammeovirga</taxon>
    </lineage>
</organism>
<keyword evidence="7 15" id="KW-0808">Transferase</keyword>
<sequence>MNILKRHIPNAITCGNLISGCIGITFCFEGNLVMGAFMILVGAGFDFFDGFAARMLKVSSPVGKELDSLADMVTFGVLPSVIMYHLLMYVDVHQYLPYLAFLLAAFSAIRLANFNVDERQSDGFIGVPTPATAIIIGSLPLIMQWYPQYDAYVSNIYVLVGLTLLLSYLMNAEIPLVSLKFKNFGWTGNEARYILIISSMILLAIFRVAALPLIVLMQILVSVVFRTKSTK</sequence>
<reference evidence="17 18" key="1">
    <citation type="submission" date="2021-05" db="EMBL/GenBank/DDBJ databases">
        <title>Comparative genomic studies on the polysaccharide-degrading batcterial strains of the Flammeovirga genus.</title>
        <authorList>
            <person name="Zewei F."/>
            <person name="Zheng Z."/>
            <person name="Yu L."/>
            <person name="Ruyue G."/>
            <person name="Yanhong M."/>
            <person name="Yuanyuan C."/>
            <person name="Jingyan G."/>
            <person name="Wenjun H."/>
        </authorList>
    </citation>
    <scope>NUCLEOTIDE SEQUENCE [LARGE SCALE GENOMIC DNA]</scope>
    <source>
        <strain evidence="17 18">NBRC:100898</strain>
    </source>
</reference>
<evidence type="ECO:0000256" key="16">
    <source>
        <dbReference type="SAM" id="Phobius"/>
    </source>
</evidence>
<dbReference type="Proteomes" id="UP000678679">
    <property type="component" value="Chromosome 1"/>
</dbReference>
<evidence type="ECO:0000256" key="14">
    <source>
        <dbReference type="ARBA" id="ARBA00032361"/>
    </source>
</evidence>
<comment type="similarity">
    <text evidence="3 15">Belongs to the CDP-alcohol phosphatidyltransferase class-I family.</text>
</comment>
<keyword evidence="6" id="KW-0444">Lipid biosynthesis</keyword>
<evidence type="ECO:0000256" key="12">
    <source>
        <dbReference type="ARBA" id="ARBA00023209"/>
    </source>
</evidence>
<name>A0AAX1NAD5_9BACT</name>
<dbReference type="GO" id="GO:0003882">
    <property type="term" value="F:CDP-diacylglycerol-serine O-phosphatidyltransferase activity"/>
    <property type="evidence" value="ECO:0007669"/>
    <property type="project" value="UniProtKB-EC"/>
</dbReference>
<dbReference type="InterPro" id="IPR048254">
    <property type="entry name" value="CDP_ALCOHOL_P_TRANSF_CS"/>
</dbReference>
<proteinExistence type="inferred from homology"/>
<evidence type="ECO:0000313" key="17">
    <source>
        <dbReference type="EMBL" id="QWG03981.1"/>
    </source>
</evidence>
<keyword evidence="9 16" id="KW-1133">Transmembrane helix</keyword>
<evidence type="ECO:0000256" key="5">
    <source>
        <dbReference type="ARBA" id="ARBA00017171"/>
    </source>
</evidence>
<protein>
    <recommendedName>
        <fullName evidence="5">CDP-diacylglycerol--serine O-phosphatidyltransferase</fullName>
        <ecNumber evidence="4">2.7.8.8</ecNumber>
    </recommendedName>
    <alternativeName>
        <fullName evidence="14">Phosphatidylserine synthase</fullName>
    </alternativeName>
</protein>
<evidence type="ECO:0000256" key="6">
    <source>
        <dbReference type="ARBA" id="ARBA00022516"/>
    </source>
</evidence>
<dbReference type="PROSITE" id="PS51257">
    <property type="entry name" value="PROKAR_LIPOPROTEIN"/>
    <property type="match status" value="1"/>
</dbReference>
<evidence type="ECO:0000256" key="3">
    <source>
        <dbReference type="ARBA" id="ARBA00010441"/>
    </source>
</evidence>
<evidence type="ECO:0000256" key="8">
    <source>
        <dbReference type="ARBA" id="ARBA00022692"/>
    </source>
</evidence>
<evidence type="ECO:0000256" key="13">
    <source>
        <dbReference type="ARBA" id="ARBA00023264"/>
    </source>
</evidence>
<dbReference type="InterPro" id="IPR004533">
    <property type="entry name" value="CDP-diaglyc--ser_O-PTrfase"/>
</dbReference>
<evidence type="ECO:0000313" key="18">
    <source>
        <dbReference type="Proteomes" id="UP000678679"/>
    </source>
</evidence>
<accession>A0AAX1NAD5</accession>
<evidence type="ECO:0000256" key="9">
    <source>
        <dbReference type="ARBA" id="ARBA00022989"/>
    </source>
</evidence>
<evidence type="ECO:0000256" key="15">
    <source>
        <dbReference type="RuleBase" id="RU003750"/>
    </source>
</evidence>
<comment type="subcellular location">
    <subcellularLocation>
        <location evidence="2">Endomembrane system</location>
        <topology evidence="2">Multi-pass membrane protein</topology>
    </subcellularLocation>
</comment>